<dbReference type="InterPro" id="IPR002893">
    <property type="entry name" value="Znf_MYND"/>
</dbReference>
<dbReference type="Pfam" id="PF01753">
    <property type="entry name" value="zf-MYND"/>
    <property type="match status" value="1"/>
</dbReference>
<gene>
    <name evidence="7" type="ORF">QBC35DRAFT_544612</name>
</gene>
<keyword evidence="8" id="KW-1185">Reference proteome</keyword>
<dbReference type="PANTHER" id="PTHR12197">
    <property type="entry name" value="HISTONE-LYSINE N-METHYLTRANSFERASE SMYD"/>
    <property type="match status" value="1"/>
</dbReference>
<dbReference type="SUPFAM" id="SSF82199">
    <property type="entry name" value="SET domain"/>
    <property type="match status" value="2"/>
</dbReference>
<dbReference type="PROSITE" id="PS50865">
    <property type="entry name" value="ZF_MYND_2"/>
    <property type="match status" value="1"/>
</dbReference>
<evidence type="ECO:0000256" key="4">
    <source>
        <dbReference type="PROSITE-ProRule" id="PRU00134"/>
    </source>
</evidence>
<reference evidence="7" key="2">
    <citation type="submission" date="2023-05" db="EMBL/GenBank/DDBJ databases">
        <authorList>
            <consortium name="Lawrence Berkeley National Laboratory"/>
            <person name="Steindorff A."/>
            <person name="Hensen N."/>
            <person name="Bonometti L."/>
            <person name="Westerberg I."/>
            <person name="Brannstrom I.O."/>
            <person name="Guillou S."/>
            <person name="Cros-Aarteil S."/>
            <person name="Calhoun S."/>
            <person name="Haridas S."/>
            <person name="Kuo A."/>
            <person name="Mondo S."/>
            <person name="Pangilinan J."/>
            <person name="Riley R."/>
            <person name="Labutti K."/>
            <person name="Andreopoulos B."/>
            <person name="Lipzen A."/>
            <person name="Chen C."/>
            <person name="Yanf M."/>
            <person name="Daum C."/>
            <person name="Ng V."/>
            <person name="Clum A."/>
            <person name="Ohm R."/>
            <person name="Martin F."/>
            <person name="Silar P."/>
            <person name="Natvig D."/>
            <person name="Lalanne C."/>
            <person name="Gautier V."/>
            <person name="Ament-Velasquez S.L."/>
            <person name="Kruys A."/>
            <person name="Hutchinson M.I."/>
            <person name="Powell A.J."/>
            <person name="Barry K."/>
            <person name="Miller A.N."/>
            <person name="Grigoriev I.V."/>
            <person name="Debuchy R."/>
            <person name="Gladieux P."/>
            <person name="Thoren M.H."/>
            <person name="Johannesson H."/>
        </authorList>
    </citation>
    <scope>NUCLEOTIDE SEQUENCE</scope>
    <source>
        <strain evidence="7">PSN309</strain>
    </source>
</reference>
<accession>A0AAN7AE31</accession>
<keyword evidence="3" id="KW-0862">Zinc</keyword>
<reference evidence="7" key="1">
    <citation type="journal article" date="2023" name="Mol. Phylogenet. Evol.">
        <title>Genome-scale phylogeny and comparative genomics of the fungal order Sordariales.</title>
        <authorList>
            <person name="Hensen N."/>
            <person name="Bonometti L."/>
            <person name="Westerberg I."/>
            <person name="Brannstrom I.O."/>
            <person name="Guillou S."/>
            <person name="Cros-Aarteil S."/>
            <person name="Calhoun S."/>
            <person name="Haridas S."/>
            <person name="Kuo A."/>
            <person name="Mondo S."/>
            <person name="Pangilinan J."/>
            <person name="Riley R."/>
            <person name="LaButti K."/>
            <person name="Andreopoulos B."/>
            <person name="Lipzen A."/>
            <person name="Chen C."/>
            <person name="Yan M."/>
            <person name="Daum C."/>
            <person name="Ng V."/>
            <person name="Clum A."/>
            <person name="Steindorff A."/>
            <person name="Ohm R.A."/>
            <person name="Martin F."/>
            <person name="Silar P."/>
            <person name="Natvig D.O."/>
            <person name="Lalanne C."/>
            <person name="Gautier V."/>
            <person name="Ament-Velasquez S.L."/>
            <person name="Kruys A."/>
            <person name="Hutchinson M.I."/>
            <person name="Powell A.J."/>
            <person name="Barry K."/>
            <person name="Miller A.N."/>
            <person name="Grigoriev I.V."/>
            <person name="Debuchy R."/>
            <person name="Gladieux P."/>
            <person name="Hiltunen Thoren M."/>
            <person name="Johannesson H."/>
        </authorList>
    </citation>
    <scope>NUCLEOTIDE SEQUENCE</scope>
    <source>
        <strain evidence="7">PSN309</strain>
    </source>
</reference>
<evidence type="ECO:0000256" key="1">
    <source>
        <dbReference type="ARBA" id="ARBA00022723"/>
    </source>
</evidence>
<dbReference type="AlphaFoldDB" id="A0AAN7AE31"/>
<organism evidence="7 8">
    <name type="scientific">Podospora australis</name>
    <dbReference type="NCBI Taxonomy" id="1536484"/>
    <lineage>
        <taxon>Eukaryota</taxon>
        <taxon>Fungi</taxon>
        <taxon>Dikarya</taxon>
        <taxon>Ascomycota</taxon>
        <taxon>Pezizomycotina</taxon>
        <taxon>Sordariomycetes</taxon>
        <taxon>Sordariomycetidae</taxon>
        <taxon>Sordariales</taxon>
        <taxon>Podosporaceae</taxon>
        <taxon>Podospora</taxon>
    </lineage>
</organism>
<dbReference type="GO" id="GO:0005634">
    <property type="term" value="C:nucleus"/>
    <property type="evidence" value="ECO:0007669"/>
    <property type="project" value="TreeGrafter"/>
</dbReference>
<evidence type="ECO:0000256" key="3">
    <source>
        <dbReference type="ARBA" id="ARBA00022833"/>
    </source>
</evidence>
<dbReference type="EMBL" id="MU864572">
    <property type="protein sequence ID" value="KAK4183159.1"/>
    <property type="molecule type" value="Genomic_DNA"/>
</dbReference>
<dbReference type="InterPro" id="IPR001214">
    <property type="entry name" value="SET_dom"/>
</dbReference>
<dbReference type="Gene3D" id="1.10.220.160">
    <property type="match status" value="1"/>
</dbReference>
<evidence type="ECO:0000259" key="6">
    <source>
        <dbReference type="PROSITE" id="PS50865"/>
    </source>
</evidence>
<evidence type="ECO:0008006" key="9">
    <source>
        <dbReference type="Google" id="ProtNLM"/>
    </source>
</evidence>
<proteinExistence type="predicted"/>
<evidence type="ECO:0000256" key="2">
    <source>
        <dbReference type="ARBA" id="ARBA00022771"/>
    </source>
</evidence>
<dbReference type="GO" id="GO:0008270">
    <property type="term" value="F:zinc ion binding"/>
    <property type="evidence" value="ECO:0007669"/>
    <property type="project" value="UniProtKB-KW"/>
</dbReference>
<sequence>MVELEELLLNVNGETLPILNEDDEDDFVPPARLAFHTEPKLCDFILRSAIISVPLAIRSSGVGSGSGLFLADDDKQQQGQHHGRGINRGREIFRSTPLMAAIDYGNDGFCHHCFKDAKAGEQPLLKFGGFGGAGDQEKMEEVKACTGCHVARFCSKKCQKAAWSKFHKDECKILRSVPRMKAQHLLAHRLVFWQQRGFITTSQGKAIDMLEDHFNEYTKDEERSPEVYGIAVAICKATGGKANMGLVWKLVPALRTNCIRMRPASGKEAVGYALDLLSATIQHSCHPNAFAFFEGTELRVRSLKKILPGDEITICYIDPTIDLLQRQKILLKRHFFDCNCTRCKNEYKERKECVKTLGDGKISTLEKAQEQMLSLINAASSSQGMMSKGYDDLGKVETALRTIMRDALPVSHWPAHIEPLPMVRQTLAALYTSQKKYADGLRNALKGKLMSCRRDGPEWVNEMADVILIILETGCQLNEPSSPLLEDRTFPPAEDLQTVTYGYLYEMCREAGTIFGGDSEYAKAIINVFTPMVGKMTGDRPGSKEFAKAFEEAQGRLLQWANVTSHYALVMSS</sequence>
<dbReference type="InterPro" id="IPR005479">
    <property type="entry name" value="CPAse_ATP-bd"/>
</dbReference>
<dbReference type="Pfam" id="PF00856">
    <property type="entry name" value="SET"/>
    <property type="match status" value="1"/>
</dbReference>
<dbReference type="PANTHER" id="PTHR12197:SF251">
    <property type="entry name" value="EG:BACR7C10.4 PROTEIN"/>
    <property type="match status" value="1"/>
</dbReference>
<dbReference type="PROSITE" id="PS00866">
    <property type="entry name" value="CPSASE_1"/>
    <property type="match status" value="1"/>
</dbReference>
<dbReference type="Gene3D" id="2.170.270.10">
    <property type="entry name" value="SET domain"/>
    <property type="match status" value="1"/>
</dbReference>
<feature type="domain" description="SET" evidence="5">
    <location>
        <begin position="88"/>
        <end position="317"/>
    </location>
</feature>
<keyword evidence="2 4" id="KW-0863">Zinc-finger</keyword>
<protein>
    <recommendedName>
        <fullName evidence="9">Suppressor of anucleate metulae protein B</fullName>
    </recommendedName>
</protein>
<evidence type="ECO:0000259" key="5">
    <source>
        <dbReference type="PROSITE" id="PS50280"/>
    </source>
</evidence>
<dbReference type="GO" id="GO:0005524">
    <property type="term" value="F:ATP binding"/>
    <property type="evidence" value="ECO:0007669"/>
    <property type="project" value="InterPro"/>
</dbReference>
<feature type="domain" description="MYND-type" evidence="6">
    <location>
        <begin position="110"/>
        <end position="171"/>
    </location>
</feature>
<dbReference type="InterPro" id="IPR050869">
    <property type="entry name" value="H3K4_H4K5_MeTrfase"/>
</dbReference>
<evidence type="ECO:0000313" key="8">
    <source>
        <dbReference type="Proteomes" id="UP001302126"/>
    </source>
</evidence>
<comment type="caution">
    <text evidence="7">The sequence shown here is derived from an EMBL/GenBank/DDBJ whole genome shotgun (WGS) entry which is preliminary data.</text>
</comment>
<name>A0AAN7AE31_9PEZI</name>
<keyword evidence="1" id="KW-0479">Metal-binding</keyword>
<dbReference type="Gene3D" id="6.10.140.2220">
    <property type="match status" value="1"/>
</dbReference>
<dbReference type="InterPro" id="IPR046341">
    <property type="entry name" value="SET_dom_sf"/>
</dbReference>
<dbReference type="Proteomes" id="UP001302126">
    <property type="component" value="Unassembled WGS sequence"/>
</dbReference>
<evidence type="ECO:0000313" key="7">
    <source>
        <dbReference type="EMBL" id="KAK4183159.1"/>
    </source>
</evidence>
<dbReference type="CDD" id="cd20071">
    <property type="entry name" value="SET_SMYD"/>
    <property type="match status" value="1"/>
</dbReference>
<dbReference type="PROSITE" id="PS50280">
    <property type="entry name" value="SET"/>
    <property type="match status" value="1"/>
</dbReference>